<reference evidence="4 5" key="1">
    <citation type="submission" date="2020-06" db="EMBL/GenBank/DDBJ databases">
        <authorList>
            <person name="Kang J."/>
        </authorList>
    </citation>
    <scope>NUCLEOTIDE SEQUENCE [LARGE SCALE GENOMIC DNA]</scope>
    <source>
        <strain evidence="4 5">DCY120</strain>
    </source>
</reference>
<accession>A0A850R6V4</accession>
<gene>
    <name evidence="4" type="ORF">HU830_05180</name>
</gene>
<evidence type="ECO:0000259" key="3">
    <source>
        <dbReference type="PROSITE" id="PS50977"/>
    </source>
</evidence>
<evidence type="ECO:0000256" key="2">
    <source>
        <dbReference type="PROSITE-ProRule" id="PRU00335"/>
    </source>
</evidence>
<feature type="DNA-binding region" description="H-T-H motif" evidence="2">
    <location>
        <begin position="28"/>
        <end position="47"/>
    </location>
</feature>
<dbReference type="GO" id="GO:0003677">
    <property type="term" value="F:DNA binding"/>
    <property type="evidence" value="ECO:0007669"/>
    <property type="project" value="UniProtKB-UniRule"/>
</dbReference>
<dbReference type="Pfam" id="PF00440">
    <property type="entry name" value="TetR_N"/>
    <property type="match status" value="1"/>
</dbReference>
<dbReference type="Gene3D" id="1.10.10.60">
    <property type="entry name" value="Homeodomain-like"/>
    <property type="match status" value="1"/>
</dbReference>
<keyword evidence="5" id="KW-1185">Reference proteome</keyword>
<dbReference type="PROSITE" id="PS50977">
    <property type="entry name" value="HTH_TETR_2"/>
    <property type="match status" value="1"/>
</dbReference>
<organism evidence="4 5">
    <name type="scientific">Bombilactobacillus apium</name>
    <dbReference type="NCBI Taxonomy" id="2675299"/>
    <lineage>
        <taxon>Bacteria</taxon>
        <taxon>Bacillati</taxon>
        <taxon>Bacillota</taxon>
        <taxon>Bacilli</taxon>
        <taxon>Lactobacillales</taxon>
        <taxon>Lactobacillaceae</taxon>
        <taxon>Bombilactobacillus</taxon>
    </lineage>
</organism>
<dbReference type="RefSeq" id="WP_176942723.1">
    <property type="nucleotide sequence ID" value="NZ_JABZEC010000004.1"/>
</dbReference>
<evidence type="ECO:0000256" key="1">
    <source>
        <dbReference type="ARBA" id="ARBA00023125"/>
    </source>
</evidence>
<keyword evidence="1 2" id="KW-0238">DNA-binding</keyword>
<dbReference type="InterPro" id="IPR001647">
    <property type="entry name" value="HTH_TetR"/>
</dbReference>
<feature type="domain" description="HTH tetR-type" evidence="3">
    <location>
        <begin position="5"/>
        <end position="65"/>
    </location>
</feature>
<dbReference type="SUPFAM" id="SSF46689">
    <property type="entry name" value="Homeodomain-like"/>
    <property type="match status" value="1"/>
</dbReference>
<name>A0A850R6V4_9LACO</name>
<dbReference type="Gene3D" id="1.10.357.10">
    <property type="entry name" value="Tetracycline Repressor, domain 2"/>
    <property type="match status" value="1"/>
</dbReference>
<evidence type="ECO:0000313" key="5">
    <source>
        <dbReference type="Proteomes" id="UP000563523"/>
    </source>
</evidence>
<protein>
    <submittedName>
        <fullName evidence="4">TetR/AcrR family transcriptional regulator</fullName>
    </submittedName>
</protein>
<dbReference type="InterPro" id="IPR009057">
    <property type="entry name" value="Homeodomain-like_sf"/>
</dbReference>
<comment type="caution">
    <text evidence="4">The sequence shown here is derived from an EMBL/GenBank/DDBJ whole genome shotgun (WGS) entry which is preliminary data.</text>
</comment>
<sequence length="188" mass="21608">MSNQRINREQVLETGRTIIYREGMGALTFPRLAKELNIRSQSLYNYFKNLDDLIGQIGAGFMNELYQLVVESLVGLSGKAAFQKYALVAHDYLENQGRMVELLYHVHNFDQESDFYQAMSKVLDLLHKLVASVKLRHLDAESYVQTLLSSVLGFTFIEVMGFLPKDQQQRDHEFAGLLQLQLSEIKED</sequence>
<dbReference type="EMBL" id="JABZEC010000004">
    <property type="protein sequence ID" value="NVY96557.1"/>
    <property type="molecule type" value="Genomic_DNA"/>
</dbReference>
<dbReference type="Proteomes" id="UP000563523">
    <property type="component" value="Unassembled WGS sequence"/>
</dbReference>
<proteinExistence type="predicted"/>
<dbReference type="AlphaFoldDB" id="A0A850R6V4"/>
<evidence type="ECO:0000313" key="4">
    <source>
        <dbReference type="EMBL" id="NVY96557.1"/>
    </source>
</evidence>